<evidence type="ECO:0000256" key="13">
    <source>
        <dbReference type="ARBA" id="ARBA00022909"/>
    </source>
</evidence>
<comment type="catalytic activity">
    <reaction evidence="20">
        <text>7,8-dihydropteroate + L-glutamate + ATP = 7,8-dihydrofolate + ADP + phosphate + H(+)</text>
        <dbReference type="Rhea" id="RHEA:23584"/>
        <dbReference type="ChEBI" id="CHEBI:15378"/>
        <dbReference type="ChEBI" id="CHEBI:17839"/>
        <dbReference type="ChEBI" id="CHEBI:29985"/>
        <dbReference type="ChEBI" id="CHEBI:30616"/>
        <dbReference type="ChEBI" id="CHEBI:43474"/>
        <dbReference type="ChEBI" id="CHEBI:57451"/>
        <dbReference type="ChEBI" id="CHEBI:456216"/>
        <dbReference type="EC" id="6.3.2.12"/>
    </reaction>
</comment>
<dbReference type="PANTHER" id="PTHR11136">
    <property type="entry name" value="FOLYLPOLYGLUTAMATE SYNTHASE-RELATED"/>
    <property type="match status" value="1"/>
</dbReference>
<keyword evidence="10" id="KW-0547">Nucleotide-binding</keyword>
<dbReference type="InterPro" id="IPR004101">
    <property type="entry name" value="Mur_ligase_C"/>
</dbReference>
<dbReference type="SUPFAM" id="SSF53623">
    <property type="entry name" value="MurD-like peptide ligases, catalytic domain"/>
    <property type="match status" value="1"/>
</dbReference>
<evidence type="ECO:0000256" key="4">
    <source>
        <dbReference type="ARBA" id="ARBA00008276"/>
    </source>
</evidence>
<comment type="catalytic activity">
    <reaction evidence="19">
        <text>(6R)-5,10-methylenetetrahydrofolyl-(gamma-L-Glu)(n) + L-glutamate + ATP = (6R)-5,10-methylenetetrahydrofolyl-(gamma-L-Glu)(n+1) + ADP + phosphate + H(+)</text>
        <dbReference type="Rhea" id="RHEA:51912"/>
        <dbReference type="Rhea" id="RHEA-COMP:13257"/>
        <dbReference type="Rhea" id="RHEA-COMP:13258"/>
        <dbReference type="ChEBI" id="CHEBI:15378"/>
        <dbReference type="ChEBI" id="CHEBI:29985"/>
        <dbReference type="ChEBI" id="CHEBI:30616"/>
        <dbReference type="ChEBI" id="CHEBI:43474"/>
        <dbReference type="ChEBI" id="CHEBI:136572"/>
        <dbReference type="ChEBI" id="CHEBI:456216"/>
        <dbReference type="EC" id="6.3.2.17"/>
    </reaction>
</comment>
<evidence type="ECO:0000256" key="20">
    <source>
        <dbReference type="ARBA" id="ARBA00049161"/>
    </source>
</evidence>
<dbReference type="EC" id="6.3.2.12" evidence="5"/>
<keyword evidence="23" id="KW-1185">Reference proteome</keyword>
<dbReference type="GO" id="GO:0046872">
    <property type="term" value="F:metal ion binding"/>
    <property type="evidence" value="ECO:0007669"/>
    <property type="project" value="UniProtKB-KW"/>
</dbReference>
<comment type="pathway">
    <text evidence="3">Cofactor biosynthesis; tetrahydrofolylpolyglutamate biosynthesis.</text>
</comment>
<dbReference type="RefSeq" id="WP_168606774.1">
    <property type="nucleotide sequence ID" value="NZ_CP038852.1"/>
</dbReference>
<dbReference type="PANTHER" id="PTHR11136:SF0">
    <property type="entry name" value="DIHYDROFOLATE SYNTHETASE-RELATED"/>
    <property type="match status" value="1"/>
</dbReference>
<dbReference type="Gene3D" id="3.90.190.20">
    <property type="entry name" value="Mur ligase, C-terminal domain"/>
    <property type="match status" value="1"/>
</dbReference>
<accession>A0A6H1Q2G4</accession>
<comment type="catalytic activity">
    <reaction evidence="18">
        <text>10-formyltetrahydrofolyl-(gamma-L-Glu)(n) + L-glutamate + ATP = 10-formyltetrahydrofolyl-(gamma-L-Glu)(n+1) + ADP + phosphate + H(+)</text>
        <dbReference type="Rhea" id="RHEA:51904"/>
        <dbReference type="Rhea" id="RHEA-COMP:13088"/>
        <dbReference type="Rhea" id="RHEA-COMP:14300"/>
        <dbReference type="ChEBI" id="CHEBI:15378"/>
        <dbReference type="ChEBI" id="CHEBI:29985"/>
        <dbReference type="ChEBI" id="CHEBI:30616"/>
        <dbReference type="ChEBI" id="CHEBI:43474"/>
        <dbReference type="ChEBI" id="CHEBI:134413"/>
        <dbReference type="ChEBI" id="CHEBI:456216"/>
        <dbReference type="EC" id="6.3.2.17"/>
    </reaction>
</comment>
<dbReference type="Pfam" id="PF02875">
    <property type="entry name" value="Mur_ligase_C"/>
    <property type="match status" value="1"/>
</dbReference>
<comment type="function">
    <text evidence="1">Functions in two distinct reactions of the de novo folate biosynthetic pathway. Catalyzes the addition of a glutamate residue to dihydropteroate (7,8-dihydropteroate or H2Pte) to form dihydrofolate (7,8-dihydrofolate monoglutamate or H2Pte-Glu). Also catalyzes successive additions of L-glutamate to tetrahydrofolate or 10-formyltetrahydrofolate or 5,10-methylenetetrahydrofolate, leading to folylpolyglutamate derivatives.</text>
</comment>
<dbReference type="EMBL" id="CP038852">
    <property type="protein sequence ID" value="QIZ20896.1"/>
    <property type="molecule type" value="Genomic_DNA"/>
</dbReference>
<keyword evidence="9" id="KW-0479">Metal-binding</keyword>
<evidence type="ECO:0000256" key="12">
    <source>
        <dbReference type="ARBA" id="ARBA00022842"/>
    </source>
</evidence>
<dbReference type="GO" id="GO:0004326">
    <property type="term" value="F:tetrahydrofolylpolyglutamate synthase activity"/>
    <property type="evidence" value="ECO:0007669"/>
    <property type="project" value="UniProtKB-EC"/>
</dbReference>
<comment type="catalytic activity">
    <reaction evidence="17">
        <text>(6S)-5,6,7,8-tetrahydrofolyl-(gamma-L-Glu)(n) + L-glutamate + ATP = (6S)-5,6,7,8-tetrahydrofolyl-(gamma-L-Glu)(n+1) + ADP + phosphate + H(+)</text>
        <dbReference type="Rhea" id="RHEA:10580"/>
        <dbReference type="Rhea" id="RHEA-COMP:14738"/>
        <dbReference type="Rhea" id="RHEA-COMP:14740"/>
        <dbReference type="ChEBI" id="CHEBI:15378"/>
        <dbReference type="ChEBI" id="CHEBI:29985"/>
        <dbReference type="ChEBI" id="CHEBI:30616"/>
        <dbReference type="ChEBI" id="CHEBI:43474"/>
        <dbReference type="ChEBI" id="CHEBI:141005"/>
        <dbReference type="ChEBI" id="CHEBI:456216"/>
        <dbReference type="EC" id="6.3.2.17"/>
    </reaction>
</comment>
<dbReference type="GO" id="GO:0005524">
    <property type="term" value="F:ATP binding"/>
    <property type="evidence" value="ECO:0007669"/>
    <property type="project" value="UniProtKB-KW"/>
</dbReference>
<evidence type="ECO:0000256" key="1">
    <source>
        <dbReference type="ARBA" id="ARBA00002714"/>
    </source>
</evidence>
<evidence type="ECO:0000256" key="15">
    <source>
        <dbReference type="ARBA" id="ARBA00030592"/>
    </source>
</evidence>
<evidence type="ECO:0000256" key="17">
    <source>
        <dbReference type="ARBA" id="ARBA00047493"/>
    </source>
</evidence>
<dbReference type="InterPro" id="IPR001645">
    <property type="entry name" value="Folylpolyglutamate_synth"/>
</dbReference>
<evidence type="ECO:0000256" key="14">
    <source>
        <dbReference type="ARBA" id="ARBA00030048"/>
    </source>
</evidence>
<evidence type="ECO:0000313" key="22">
    <source>
        <dbReference type="EMBL" id="QIZ20896.1"/>
    </source>
</evidence>
<evidence type="ECO:0000259" key="21">
    <source>
        <dbReference type="Pfam" id="PF02875"/>
    </source>
</evidence>
<dbReference type="NCBIfam" id="TIGR01499">
    <property type="entry name" value="folC"/>
    <property type="match status" value="1"/>
</dbReference>
<evidence type="ECO:0000256" key="5">
    <source>
        <dbReference type="ARBA" id="ARBA00013023"/>
    </source>
</evidence>
<dbReference type="SUPFAM" id="SSF53244">
    <property type="entry name" value="MurD-like peptide ligases, peptide-binding domain"/>
    <property type="match status" value="1"/>
</dbReference>
<evidence type="ECO:0000256" key="16">
    <source>
        <dbReference type="ARBA" id="ARBA00032510"/>
    </source>
</evidence>
<evidence type="ECO:0000256" key="9">
    <source>
        <dbReference type="ARBA" id="ARBA00022723"/>
    </source>
</evidence>
<keyword evidence="12" id="KW-0460">Magnesium</keyword>
<dbReference type="InterPro" id="IPR036565">
    <property type="entry name" value="Mur-like_cat_sf"/>
</dbReference>
<evidence type="ECO:0000256" key="8">
    <source>
        <dbReference type="ARBA" id="ARBA00022598"/>
    </source>
</evidence>
<comment type="pathway">
    <text evidence="2">Cofactor biosynthesis; tetrahydrofolate biosynthesis; 7,8-dihydrofolate from 2-amino-4-hydroxy-6-hydroxymethyl-7,8-dihydropteridine diphosphate and 4-aminobenzoate: step 2/2.</text>
</comment>
<keyword evidence="11" id="KW-0067">ATP-binding</keyword>
<dbReference type="AlphaFoldDB" id="A0A6H1Q2G4"/>
<evidence type="ECO:0000256" key="19">
    <source>
        <dbReference type="ARBA" id="ARBA00049035"/>
    </source>
</evidence>
<evidence type="ECO:0000256" key="11">
    <source>
        <dbReference type="ARBA" id="ARBA00022840"/>
    </source>
</evidence>
<organism evidence="22 23">
    <name type="scientific">Candidatus Pelagibacter giovannonii</name>
    <dbReference type="NCBI Taxonomy" id="2563896"/>
    <lineage>
        <taxon>Bacteria</taxon>
        <taxon>Pseudomonadati</taxon>
        <taxon>Pseudomonadota</taxon>
        <taxon>Alphaproteobacteria</taxon>
        <taxon>Candidatus Pelagibacterales</taxon>
        <taxon>Candidatus Pelagibacteraceae</taxon>
        <taxon>Candidatus Pelagibacter</taxon>
    </lineage>
</organism>
<keyword evidence="8" id="KW-0436">Ligase</keyword>
<proteinExistence type="inferred from homology"/>
<dbReference type="GO" id="GO:0046656">
    <property type="term" value="P:folic acid biosynthetic process"/>
    <property type="evidence" value="ECO:0007669"/>
    <property type="project" value="UniProtKB-KW"/>
</dbReference>
<evidence type="ECO:0000256" key="3">
    <source>
        <dbReference type="ARBA" id="ARBA00005150"/>
    </source>
</evidence>
<evidence type="ECO:0000256" key="2">
    <source>
        <dbReference type="ARBA" id="ARBA00004799"/>
    </source>
</evidence>
<evidence type="ECO:0000256" key="18">
    <source>
        <dbReference type="ARBA" id="ARBA00047808"/>
    </source>
</evidence>
<gene>
    <name evidence="22" type="ORF">E5R92_03750</name>
</gene>
<dbReference type="GO" id="GO:0008841">
    <property type="term" value="F:dihydrofolate synthase activity"/>
    <property type="evidence" value="ECO:0007669"/>
    <property type="project" value="UniProtKB-EC"/>
</dbReference>
<dbReference type="Proteomes" id="UP000501094">
    <property type="component" value="Chromosome"/>
</dbReference>
<dbReference type="EC" id="6.3.2.17" evidence="6"/>
<keyword evidence="13" id="KW-0289">Folate biosynthesis</keyword>
<evidence type="ECO:0000256" key="7">
    <source>
        <dbReference type="ARBA" id="ARBA00019357"/>
    </source>
</evidence>
<comment type="similarity">
    <text evidence="4">Belongs to the folylpolyglutamate synthase family.</text>
</comment>
<protein>
    <recommendedName>
        <fullName evidence="7">Dihydrofolate synthase/folylpolyglutamate synthase</fullName>
        <ecNumber evidence="5">6.3.2.12</ecNumber>
        <ecNumber evidence="6">6.3.2.17</ecNumber>
    </recommendedName>
    <alternativeName>
        <fullName evidence="16">Folylpoly-gamma-glutamate synthetase-dihydrofolate synthetase</fullName>
    </alternativeName>
    <alternativeName>
        <fullName evidence="14">Folylpolyglutamate synthetase</fullName>
    </alternativeName>
    <alternativeName>
        <fullName evidence="15">Tetrahydrofolylpolyglutamate synthase</fullName>
    </alternativeName>
</protein>
<dbReference type="GO" id="GO:0005737">
    <property type="term" value="C:cytoplasm"/>
    <property type="evidence" value="ECO:0007669"/>
    <property type="project" value="TreeGrafter"/>
</dbReference>
<name>A0A6H1Q2G4_9PROT</name>
<dbReference type="InterPro" id="IPR036615">
    <property type="entry name" value="Mur_ligase_C_dom_sf"/>
</dbReference>
<evidence type="ECO:0000313" key="23">
    <source>
        <dbReference type="Proteomes" id="UP000501094"/>
    </source>
</evidence>
<sequence>MKLQKVIQRLQKLHKKKIDLSLDRTFNLLKKLGNPQDKLKNVISVVGTNSKYSMIKSFQSILNQAGYKCNLYTSPHLQSYRERYVYDDKEIDEDNLADLLEDIEKINGSDNLSEFEALTCAYLKYCEQYKDNVTFIEAGLFHRMDSTNVFKNNLCTLLGSISIDHLSWLENKSIDGIIHEKTTRLLTSKIFINKQENKETTLKIKNALKDNKSEKYFYGDDFNYLTAENNFIQYEDAKGSIILPEPNILGEHQLANISTAIMAARNIFNIKDEHIKKAVTQVDLKGRLQEIKVGKLKTIAQNNRLVCDGGHNFGAGAALSKWMNTLDQDINLIIGMMSDKQHKEFMSNFKGKIKSLTLIDIPNQEGSISKEEFKLKIQDDFTNIKLANNIQEAITNVSNESQNSYICIIGSFYLLGEILNLN</sequence>
<evidence type="ECO:0000256" key="10">
    <source>
        <dbReference type="ARBA" id="ARBA00022741"/>
    </source>
</evidence>
<evidence type="ECO:0000256" key="6">
    <source>
        <dbReference type="ARBA" id="ARBA00013025"/>
    </source>
</evidence>
<dbReference type="Gene3D" id="3.40.1190.10">
    <property type="entry name" value="Mur-like, catalytic domain"/>
    <property type="match status" value="1"/>
</dbReference>
<feature type="domain" description="Mur ligase C-terminal" evidence="21">
    <location>
        <begin position="302"/>
        <end position="412"/>
    </location>
</feature>
<dbReference type="KEGG" id="peg:E5R92_03750"/>
<reference evidence="22 23" key="1">
    <citation type="journal article" date="2020" name="Nat. Microbiol.">
        <title>Lysogenic host-virus interactions in SAR11 marine bacteria.</title>
        <authorList>
            <person name="Morris R.M."/>
            <person name="Cain K.R."/>
            <person name="Hvorecny K.L."/>
            <person name="Kollman J.M."/>
        </authorList>
    </citation>
    <scope>NUCLEOTIDE SEQUENCE [LARGE SCALE GENOMIC DNA]</scope>
    <source>
        <strain evidence="22 23">NP1</strain>
    </source>
</reference>